<dbReference type="Pfam" id="PF06114">
    <property type="entry name" value="Peptidase_M78"/>
    <property type="match status" value="1"/>
</dbReference>
<dbReference type="AlphaFoldDB" id="A0A4S8NGW3"/>
<dbReference type="SMART" id="SM00530">
    <property type="entry name" value="HTH_XRE"/>
    <property type="match status" value="1"/>
</dbReference>
<dbReference type="InterPro" id="IPR001387">
    <property type="entry name" value="Cro/C1-type_HTH"/>
</dbReference>
<feature type="domain" description="HTH cro/C1-type" evidence="2">
    <location>
        <begin position="19"/>
        <end position="73"/>
    </location>
</feature>
<comment type="caution">
    <text evidence="3">The sequence shown here is derived from an EMBL/GenBank/DDBJ whole genome shotgun (WGS) entry which is preliminary data.</text>
</comment>
<keyword evidence="4" id="KW-1185">Reference proteome</keyword>
<dbReference type="PANTHER" id="PTHR43236">
    <property type="entry name" value="ANTITOXIN HIGA1"/>
    <property type="match status" value="1"/>
</dbReference>
<name>A0A4S8NGW3_9ACTN</name>
<dbReference type="Pfam" id="PF01381">
    <property type="entry name" value="HTH_3"/>
    <property type="match status" value="1"/>
</dbReference>
<dbReference type="PROSITE" id="PS50943">
    <property type="entry name" value="HTH_CROC1"/>
    <property type="match status" value="1"/>
</dbReference>
<evidence type="ECO:0000313" key="4">
    <source>
        <dbReference type="Proteomes" id="UP000307087"/>
    </source>
</evidence>
<evidence type="ECO:0000256" key="1">
    <source>
        <dbReference type="ARBA" id="ARBA00007227"/>
    </source>
</evidence>
<dbReference type="Gene3D" id="1.10.10.2910">
    <property type="match status" value="1"/>
</dbReference>
<dbReference type="GO" id="GO:0003677">
    <property type="term" value="F:DNA binding"/>
    <property type="evidence" value="ECO:0007669"/>
    <property type="project" value="InterPro"/>
</dbReference>
<reference evidence="3 4" key="1">
    <citation type="journal article" date="2009" name="Int. J. Syst. Evol. Microbiol.">
        <title>Nocardioides caeni sp. nov., isolated from wastewater.</title>
        <authorList>
            <person name="Yoon J.H."/>
            <person name="Kang S.J."/>
            <person name="Park S."/>
            <person name="Kim W."/>
            <person name="Oh T.K."/>
        </authorList>
    </citation>
    <scope>NUCLEOTIDE SEQUENCE [LARGE SCALE GENOMIC DNA]</scope>
    <source>
        <strain evidence="3 4">DSM 23134</strain>
    </source>
</reference>
<dbReference type="CDD" id="cd00093">
    <property type="entry name" value="HTH_XRE"/>
    <property type="match status" value="1"/>
</dbReference>
<dbReference type="InterPro" id="IPR010359">
    <property type="entry name" value="IrrE_HExxH"/>
</dbReference>
<dbReference type="InterPro" id="IPR010982">
    <property type="entry name" value="Lambda_DNA-bd_dom_sf"/>
</dbReference>
<sequence length="366" mass="40021">MTRTSRPPAAGSDFDGTRLTVARRLRRKTKTTLAREVGVTPTAIAQFEKDISKPTQGVLAQICLQLGLPREFFGAGRPLTLLPASGAHFRSLRSTSAAAREQALAYGELCLELVDLIGAYVDLPPVLLPDLELPDELSDDDIAEAARITRETWGIEQGPIPSVVQAIEANGVIALRLPSGTDTAVDAFSTYTGRRPLVFLSPVKDDKARSRFDAAHELGHLILHPDTEPGSKLVENQAHRFASELLMPRDEIINDLPRRIDWPTFHDLKRHWGVSLRALVFRAHTLGQLSNASYRRANQQLSAWGNPEPGPLGPAESPQVLGMARQVITDSGFDFDSILTAGRIAPEVAEEVIQAASEDRPKLRFG</sequence>
<dbReference type="InterPro" id="IPR052345">
    <property type="entry name" value="Rad_response_metalloprotease"/>
</dbReference>
<organism evidence="3 4">
    <name type="scientific">Nocardioides caeni</name>
    <dbReference type="NCBI Taxonomy" id="574700"/>
    <lineage>
        <taxon>Bacteria</taxon>
        <taxon>Bacillati</taxon>
        <taxon>Actinomycetota</taxon>
        <taxon>Actinomycetes</taxon>
        <taxon>Propionibacteriales</taxon>
        <taxon>Nocardioidaceae</taxon>
        <taxon>Nocardioides</taxon>
    </lineage>
</organism>
<dbReference type="SUPFAM" id="SSF47413">
    <property type="entry name" value="lambda repressor-like DNA-binding domains"/>
    <property type="match status" value="1"/>
</dbReference>
<gene>
    <name evidence="3" type="ORF">E9934_06585</name>
</gene>
<proteinExistence type="inferred from homology"/>
<dbReference type="RefSeq" id="WP_136562095.1">
    <property type="nucleotide sequence ID" value="NZ_BAABLS010000010.1"/>
</dbReference>
<dbReference type="Gene3D" id="1.10.260.40">
    <property type="entry name" value="lambda repressor-like DNA-binding domains"/>
    <property type="match status" value="1"/>
</dbReference>
<protein>
    <submittedName>
        <fullName evidence="3">ImmA/IrrE family metallo-endopeptidase</fullName>
    </submittedName>
</protein>
<evidence type="ECO:0000259" key="2">
    <source>
        <dbReference type="PROSITE" id="PS50943"/>
    </source>
</evidence>
<accession>A0A4S8NGW3</accession>
<dbReference type="OrthoDB" id="9794834at2"/>
<dbReference type="Proteomes" id="UP000307087">
    <property type="component" value="Unassembled WGS sequence"/>
</dbReference>
<dbReference type="PANTHER" id="PTHR43236:SF1">
    <property type="entry name" value="BLL7220 PROTEIN"/>
    <property type="match status" value="1"/>
</dbReference>
<comment type="similarity">
    <text evidence="1">Belongs to the short-chain fatty acyl-CoA assimilation regulator (ScfR) family.</text>
</comment>
<dbReference type="EMBL" id="STGW01000003">
    <property type="protein sequence ID" value="THV16000.1"/>
    <property type="molecule type" value="Genomic_DNA"/>
</dbReference>
<evidence type="ECO:0000313" key="3">
    <source>
        <dbReference type="EMBL" id="THV16000.1"/>
    </source>
</evidence>